<keyword evidence="1" id="KW-0812">Transmembrane</keyword>
<dbReference type="RefSeq" id="WP_185060981.1">
    <property type="nucleotide sequence ID" value="NZ_BAABJP010000005.1"/>
</dbReference>
<dbReference type="EMBL" id="BAABJP010000005">
    <property type="protein sequence ID" value="GAA5149953.1"/>
    <property type="molecule type" value="Genomic_DNA"/>
</dbReference>
<evidence type="ECO:0000313" key="3">
    <source>
        <dbReference type="Proteomes" id="UP001428817"/>
    </source>
</evidence>
<name>A0ABP9PPB9_9PSEU</name>
<keyword evidence="1" id="KW-1133">Transmembrane helix</keyword>
<organism evidence="2 3">
    <name type="scientific">Pseudonocardia eucalypti</name>
    <dbReference type="NCBI Taxonomy" id="648755"/>
    <lineage>
        <taxon>Bacteria</taxon>
        <taxon>Bacillati</taxon>
        <taxon>Actinomycetota</taxon>
        <taxon>Actinomycetes</taxon>
        <taxon>Pseudonocardiales</taxon>
        <taxon>Pseudonocardiaceae</taxon>
        <taxon>Pseudonocardia</taxon>
    </lineage>
</organism>
<reference evidence="3" key="1">
    <citation type="journal article" date="2019" name="Int. J. Syst. Evol. Microbiol.">
        <title>The Global Catalogue of Microorganisms (GCM) 10K type strain sequencing project: providing services to taxonomists for standard genome sequencing and annotation.</title>
        <authorList>
            <consortium name="The Broad Institute Genomics Platform"/>
            <consortium name="The Broad Institute Genome Sequencing Center for Infectious Disease"/>
            <person name="Wu L."/>
            <person name="Ma J."/>
        </authorList>
    </citation>
    <scope>NUCLEOTIDE SEQUENCE [LARGE SCALE GENOMIC DNA]</scope>
    <source>
        <strain evidence="3">JCM 18303</strain>
    </source>
</reference>
<gene>
    <name evidence="2" type="ORF">GCM10023321_14620</name>
</gene>
<keyword evidence="1" id="KW-0472">Membrane</keyword>
<accession>A0ABP9PPB9</accession>
<dbReference type="Proteomes" id="UP001428817">
    <property type="component" value="Unassembled WGS sequence"/>
</dbReference>
<sequence length="48" mass="4962">MSLIVLASVVAVVALGDERLTTADAVLVVVTVAPCLIVDLLILFGPRD</sequence>
<keyword evidence="3" id="KW-1185">Reference proteome</keyword>
<feature type="transmembrane region" description="Helical" evidence="1">
    <location>
        <begin position="26"/>
        <end position="45"/>
    </location>
</feature>
<protein>
    <submittedName>
        <fullName evidence="2">Uncharacterized protein</fullName>
    </submittedName>
</protein>
<comment type="caution">
    <text evidence="2">The sequence shown here is derived from an EMBL/GenBank/DDBJ whole genome shotgun (WGS) entry which is preliminary data.</text>
</comment>
<evidence type="ECO:0000313" key="2">
    <source>
        <dbReference type="EMBL" id="GAA5149953.1"/>
    </source>
</evidence>
<proteinExistence type="predicted"/>
<evidence type="ECO:0000256" key="1">
    <source>
        <dbReference type="SAM" id="Phobius"/>
    </source>
</evidence>